<protein>
    <submittedName>
        <fullName evidence="2">Uncharacterized protein</fullName>
    </submittedName>
</protein>
<feature type="region of interest" description="Disordered" evidence="1">
    <location>
        <begin position="218"/>
        <end position="249"/>
    </location>
</feature>
<feature type="region of interest" description="Disordered" evidence="1">
    <location>
        <begin position="311"/>
        <end position="331"/>
    </location>
</feature>
<evidence type="ECO:0000256" key="1">
    <source>
        <dbReference type="SAM" id="MobiDB-lite"/>
    </source>
</evidence>
<evidence type="ECO:0000313" key="2">
    <source>
        <dbReference type="EMBL" id="WFD02530.1"/>
    </source>
</evidence>
<accession>A0AAF0E020</accession>
<reference evidence="2" key="1">
    <citation type="submission" date="2023-03" db="EMBL/GenBank/DDBJ databases">
        <title>Mating type loci evolution in Malassezia.</title>
        <authorList>
            <person name="Coelho M.A."/>
        </authorList>
    </citation>
    <scope>NUCLEOTIDE SEQUENCE</scope>
    <source>
        <strain evidence="2">CBS 7876</strain>
    </source>
</reference>
<sequence>MTSPFVDSMDAFSFSFSDAGDSLADLSESGTLQLDDALDTVHGTPRAIHSEFGLHRANTTDLSGSAAKQPHAGLLGQLSESHSWFTQAPWQCSLHPDDLGGGLESSSSTTSTSSVNSLARAPNNLDTITPRVPPHGTDSESEYGEVWNATMHASPDLGKPAASPDAVVQPEHTPNHSPTDMRAPRALSDDARDAPLATPPSMQMMRDPSLVQGMRNLSATPSDRGGDLATTPPASTFASQSLQSSPVHPGASPLAMRALGEPFVAQQVQAMSALGFKPNADATPLSRMSSAFSAFGMQPLASASPQALFVDPQSTHADSPQSPQASAESGVPAWSTLTPTMAATSLQLPLPISPPNNMSPTRRARAVASKAPRKTQSTPLFQITTMSGVETPPAPPVPGMTPPGRARGSQKVLRKHASNKRMSMGFGAALNTSPNDTKAGNGARLRARSSMMALRQANAIQAAAKPSPARRPMTLSFVNYGIQDAEELCSAVAPSGSYKVPLRGYSRDSEGDDDEPMGETKSARASGQANSAPANPPLRHAASVDEGTMSASHAPSTGIKRRGTSAVLRDRASQQE</sequence>
<feature type="compositionally biased region" description="Polar residues" evidence="1">
    <location>
        <begin position="374"/>
        <end position="388"/>
    </location>
</feature>
<dbReference type="AlphaFoldDB" id="A0AAF0E020"/>
<dbReference type="Proteomes" id="UP001214603">
    <property type="component" value="Chromosome 2"/>
</dbReference>
<dbReference type="EMBL" id="CP119935">
    <property type="protein sequence ID" value="WFD02530.1"/>
    <property type="molecule type" value="Genomic_DNA"/>
</dbReference>
<feature type="region of interest" description="Disordered" evidence="1">
    <location>
        <begin position="499"/>
        <end position="576"/>
    </location>
</feature>
<feature type="compositionally biased region" description="Polar residues" evidence="1">
    <location>
        <begin position="312"/>
        <end position="327"/>
    </location>
</feature>
<feature type="compositionally biased region" description="Low complexity" evidence="1">
    <location>
        <begin position="105"/>
        <end position="114"/>
    </location>
</feature>
<organism evidence="2 3">
    <name type="scientific">Malassezia obtusa</name>
    <dbReference type="NCBI Taxonomy" id="76774"/>
    <lineage>
        <taxon>Eukaryota</taxon>
        <taxon>Fungi</taxon>
        <taxon>Dikarya</taxon>
        <taxon>Basidiomycota</taxon>
        <taxon>Ustilaginomycotina</taxon>
        <taxon>Malasseziomycetes</taxon>
        <taxon>Malasseziales</taxon>
        <taxon>Malasseziaceae</taxon>
        <taxon>Malassezia</taxon>
    </lineage>
</organism>
<feature type="compositionally biased region" description="Polar residues" evidence="1">
    <location>
        <begin position="232"/>
        <end position="246"/>
    </location>
</feature>
<keyword evidence="3" id="KW-1185">Reference proteome</keyword>
<feature type="region of interest" description="Disordered" evidence="1">
    <location>
        <begin position="152"/>
        <end position="185"/>
    </location>
</feature>
<feature type="region of interest" description="Disordered" evidence="1">
    <location>
        <begin position="96"/>
        <end position="139"/>
    </location>
</feature>
<proteinExistence type="predicted"/>
<feature type="region of interest" description="Disordered" evidence="1">
    <location>
        <begin position="350"/>
        <end position="407"/>
    </location>
</feature>
<evidence type="ECO:0000313" key="3">
    <source>
        <dbReference type="Proteomes" id="UP001214603"/>
    </source>
</evidence>
<feature type="compositionally biased region" description="Pro residues" evidence="1">
    <location>
        <begin position="392"/>
        <end position="401"/>
    </location>
</feature>
<gene>
    <name evidence="2" type="ORF">MOBT1_001214</name>
</gene>
<feature type="compositionally biased region" description="Polar residues" evidence="1">
    <location>
        <begin position="523"/>
        <end position="533"/>
    </location>
</feature>
<name>A0AAF0E020_9BASI</name>